<keyword evidence="11" id="KW-0007">Acetylation</keyword>
<keyword evidence="12" id="KW-0496">Mitochondrion</keyword>
<dbReference type="PANTHER" id="PTHR12868:SF0">
    <property type="entry name" value="NADH DEHYDROGENASE [UBIQUINONE] 1 BETA SUBCOMPLEX SUBUNIT 9"/>
    <property type="match status" value="1"/>
</dbReference>
<comment type="function">
    <text evidence="1">Accessory subunit of the mitochondrial membrane respiratory chain NADH dehydrogenase (Complex I), that is believed to be not involved in catalysis. Complex I functions in the transfer of electrons from NADH to the respiratory chain. The immediate electron acceptor for the enzyme is believed to be ubiquinone.</text>
</comment>
<evidence type="ECO:0000256" key="1">
    <source>
        <dbReference type="ARBA" id="ARBA00002920"/>
    </source>
</evidence>
<gene>
    <name evidence="18" type="ORF">FA13DRAFT_1728640</name>
</gene>
<keyword evidence="6" id="KW-0813">Transport</keyword>
<evidence type="ECO:0000256" key="4">
    <source>
        <dbReference type="ARBA" id="ARBA00011790"/>
    </source>
</evidence>
<keyword evidence="19" id="KW-1185">Reference proteome</keyword>
<reference evidence="18 19" key="1">
    <citation type="journal article" date="2019" name="Nat. Ecol. Evol.">
        <title>Megaphylogeny resolves global patterns of mushroom evolution.</title>
        <authorList>
            <person name="Varga T."/>
            <person name="Krizsan K."/>
            <person name="Foldi C."/>
            <person name="Dima B."/>
            <person name="Sanchez-Garcia M."/>
            <person name="Sanchez-Ramirez S."/>
            <person name="Szollosi G.J."/>
            <person name="Szarkandi J.G."/>
            <person name="Papp V."/>
            <person name="Albert L."/>
            <person name="Andreopoulos W."/>
            <person name="Angelini C."/>
            <person name="Antonin V."/>
            <person name="Barry K.W."/>
            <person name="Bougher N.L."/>
            <person name="Buchanan P."/>
            <person name="Buyck B."/>
            <person name="Bense V."/>
            <person name="Catcheside P."/>
            <person name="Chovatia M."/>
            <person name="Cooper J."/>
            <person name="Damon W."/>
            <person name="Desjardin D."/>
            <person name="Finy P."/>
            <person name="Geml J."/>
            <person name="Haridas S."/>
            <person name="Hughes K."/>
            <person name="Justo A."/>
            <person name="Karasinski D."/>
            <person name="Kautmanova I."/>
            <person name="Kiss B."/>
            <person name="Kocsube S."/>
            <person name="Kotiranta H."/>
            <person name="LaButti K.M."/>
            <person name="Lechner B.E."/>
            <person name="Liimatainen K."/>
            <person name="Lipzen A."/>
            <person name="Lukacs Z."/>
            <person name="Mihaltcheva S."/>
            <person name="Morgado L.N."/>
            <person name="Niskanen T."/>
            <person name="Noordeloos M.E."/>
            <person name="Ohm R.A."/>
            <person name="Ortiz-Santana B."/>
            <person name="Ovrebo C."/>
            <person name="Racz N."/>
            <person name="Riley R."/>
            <person name="Savchenko A."/>
            <person name="Shiryaev A."/>
            <person name="Soop K."/>
            <person name="Spirin V."/>
            <person name="Szebenyi C."/>
            <person name="Tomsovsky M."/>
            <person name="Tulloss R.E."/>
            <person name="Uehling J."/>
            <person name="Grigoriev I.V."/>
            <person name="Vagvolgyi C."/>
            <person name="Papp T."/>
            <person name="Martin F.M."/>
            <person name="Miettinen O."/>
            <person name="Hibbett D.S."/>
            <person name="Nagy L.G."/>
        </authorList>
    </citation>
    <scope>NUCLEOTIDE SEQUENCE [LARGE SCALE GENOMIC DNA]</scope>
    <source>
        <strain evidence="18 19">FP101781</strain>
    </source>
</reference>
<dbReference type="STRING" id="71717.A0A4Y7TPE6"/>
<dbReference type="PANTHER" id="PTHR12868">
    <property type="entry name" value="NADH-UBIQUINONE OXIDOREDUCTASE B22 SUBUNIT"/>
    <property type="match status" value="1"/>
</dbReference>
<dbReference type="InterPro" id="IPR045292">
    <property type="entry name" value="Complex1_LYR_NDUFB9_LYRM3"/>
</dbReference>
<evidence type="ECO:0000256" key="7">
    <source>
        <dbReference type="ARBA" id="ARBA00022553"/>
    </source>
</evidence>
<dbReference type="EMBL" id="QPFP01000007">
    <property type="protein sequence ID" value="TEB35788.1"/>
    <property type="molecule type" value="Genomic_DNA"/>
</dbReference>
<keyword evidence="8" id="KW-0679">Respiratory chain</keyword>
<evidence type="ECO:0000256" key="2">
    <source>
        <dbReference type="ARBA" id="ARBA00004443"/>
    </source>
</evidence>
<evidence type="ECO:0000313" key="19">
    <source>
        <dbReference type="Proteomes" id="UP000298030"/>
    </source>
</evidence>
<evidence type="ECO:0000256" key="12">
    <source>
        <dbReference type="ARBA" id="ARBA00023128"/>
    </source>
</evidence>
<feature type="domain" description="Complex 1 LYR protein" evidence="17">
    <location>
        <begin position="15"/>
        <end position="71"/>
    </location>
</feature>
<evidence type="ECO:0000256" key="3">
    <source>
        <dbReference type="ARBA" id="ARBA00009508"/>
    </source>
</evidence>
<feature type="compositionally biased region" description="Basic and acidic residues" evidence="16">
    <location>
        <begin position="101"/>
        <end position="117"/>
    </location>
</feature>
<dbReference type="InterPro" id="IPR033034">
    <property type="entry name" value="NDUFB9"/>
</dbReference>
<sequence>MSAVSPFTAANRLYVKSLYRRKLKNALDWTIRRDLWRPQALLIRAEFERNRNVSDPRQLAFIFAKAEAELEAVRHPDPYTYPTAPGGTKWERNLPPLTAEPFDHEDPKLVLEDAHHH</sequence>
<evidence type="ECO:0000313" key="18">
    <source>
        <dbReference type="EMBL" id="TEB35788.1"/>
    </source>
</evidence>
<keyword evidence="9" id="KW-0999">Mitochondrion inner membrane</keyword>
<evidence type="ECO:0000256" key="8">
    <source>
        <dbReference type="ARBA" id="ARBA00022660"/>
    </source>
</evidence>
<evidence type="ECO:0000256" key="13">
    <source>
        <dbReference type="ARBA" id="ARBA00023136"/>
    </source>
</evidence>
<keyword evidence="7" id="KW-0597">Phosphoprotein</keyword>
<keyword evidence="13" id="KW-0472">Membrane</keyword>
<dbReference type="InterPro" id="IPR008011">
    <property type="entry name" value="Complex1_LYR_dom"/>
</dbReference>
<evidence type="ECO:0000259" key="17">
    <source>
        <dbReference type="Pfam" id="PF05347"/>
    </source>
</evidence>
<comment type="caution">
    <text evidence="18">The sequence shown here is derived from an EMBL/GenBank/DDBJ whole genome shotgun (WGS) entry which is preliminary data.</text>
</comment>
<dbReference type="CDD" id="cd20263">
    <property type="entry name" value="Complex1_LYR_NDUFB9_LYRM3"/>
    <property type="match status" value="1"/>
</dbReference>
<dbReference type="GO" id="GO:0005743">
    <property type="term" value="C:mitochondrial inner membrane"/>
    <property type="evidence" value="ECO:0007669"/>
    <property type="project" value="UniProtKB-SubCell"/>
</dbReference>
<comment type="similarity">
    <text evidence="3">Belongs to the complex I LYR family.</text>
</comment>
<evidence type="ECO:0000256" key="5">
    <source>
        <dbReference type="ARBA" id="ARBA00018684"/>
    </source>
</evidence>
<evidence type="ECO:0000256" key="14">
    <source>
        <dbReference type="ARBA" id="ARBA00030192"/>
    </source>
</evidence>
<feature type="region of interest" description="Disordered" evidence="16">
    <location>
        <begin position="76"/>
        <end position="117"/>
    </location>
</feature>
<dbReference type="OrthoDB" id="13598at2759"/>
<organism evidence="18 19">
    <name type="scientific">Coprinellus micaceus</name>
    <name type="common">Glistening ink-cap mushroom</name>
    <name type="synonym">Coprinus micaceus</name>
    <dbReference type="NCBI Taxonomy" id="71717"/>
    <lineage>
        <taxon>Eukaryota</taxon>
        <taxon>Fungi</taxon>
        <taxon>Dikarya</taxon>
        <taxon>Basidiomycota</taxon>
        <taxon>Agaricomycotina</taxon>
        <taxon>Agaricomycetes</taxon>
        <taxon>Agaricomycetidae</taxon>
        <taxon>Agaricales</taxon>
        <taxon>Agaricineae</taxon>
        <taxon>Psathyrellaceae</taxon>
        <taxon>Coprinellus</taxon>
    </lineage>
</organism>
<evidence type="ECO:0000256" key="15">
    <source>
        <dbReference type="ARBA" id="ARBA00032528"/>
    </source>
</evidence>
<dbReference type="Pfam" id="PF05347">
    <property type="entry name" value="Complex1_LYR"/>
    <property type="match status" value="1"/>
</dbReference>
<keyword evidence="18" id="KW-0830">Ubiquinone</keyword>
<accession>A0A4Y7TPE6</accession>
<evidence type="ECO:0000256" key="16">
    <source>
        <dbReference type="SAM" id="MobiDB-lite"/>
    </source>
</evidence>
<name>A0A4Y7TPE6_COPMI</name>
<evidence type="ECO:0000256" key="9">
    <source>
        <dbReference type="ARBA" id="ARBA00022792"/>
    </source>
</evidence>
<dbReference type="AlphaFoldDB" id="A0A4Y7TPE6"/>
<protein>
    <recommendedName>
        <fullName evidence="5">NADH dehydrogenase [ubiquinone] 1 beta subcomplex subunit 9</fullName>
    </recommendedName>
    <alternativeName>
        <fullName evidence="14">Complex I-B22</fullName>
    </alternativeName>
    <alternativeName>
        <fullName evidence="15">NADH-ubiquinone oxidoreductase B22 subunit</fullName>
    </alternativeName>
</protein>
<comment type="subunit">
    <text evidence="4">Mammalian complex I is composed of 45 different subunits.</text>
</comment>
<evidence type="ECO:0000256" key="11">
    <source>
        <dbReference type="ARBA" id="ARBA00022990"/>
    </source>
</evidence>
<dbReference type="Proteomes" id="UP000298030">
    <property type="component" value="Unassembled WGS sequence"/>
</dbReference>
<evidence type="ECO:0000256" key="6">
    <source>
        <dbReference type="ARBA" id="ARBA00022448"/>
    </source>
</evidence>
<evidence type="ECO:0000256" key="10">
    <source>
        <dbReference type="ARBA" id="ARBA00022982"/>
    </source>
</evidence>
<keyword evidence="10" id="KW-0249">Electron transport</keyword>
<dbReference type="GO" id="GO:0006120">
    <property type="term" value="P:mitochondrial electron transport, NADH to ubiquinone"/>
    <property type="evidence" value="ECO:0007669"/>
    <property type="project" value="InterPro"/>
</dbReference>
<comment type="subcellular location">
    <subcellularLocation>
        <location evidence="2">Mitochondrion inner membrane</location>
        <topology evidence="2">Peripheral membrane protein</topology>
        <orientation evidence="2">Matrix side</orientation>
    </subcellularLocation>
</comment>
<proteinExistence type="inferred from homology"/>